<dbReference type="Gene3D" id="3.40.50.1820">
    <property type="entry name" value="alpha/beta hydrolase"/>
    <property type="match status" value="1"/>
</dbReference>
<evidence type="ECO:0000313" key="5">
    <source>
        <dbReference type="Proteomes" id="UP000823388"/>
    </source>
</evidence>
<dbReference type="EMBL" id="CM029054">
    <property type="protein sequence ID" value="KAG2538098.1"/>
    <property type="molecule type" value="Genomic_DNA"/>
</dbReference>
<dbReference type="SUPFAM" id="SSF53474">
    <property type="entry name" value="alpha/beta-Hydrolases"/>
    <property type="match status" value="1"/>
</dbReference>
<proteinExistence type="inferred from homology"/>
<dbReference type="InterPro" id="IPR029058">
    <property type="entry name" value="AB_hydrolase_fold"/>
</dbReference>
<keyword evidence="2" id="KW-0378">Hydrolase</keyword>
<organism evidence="4 5">
    <name type="scientific">Panicum virgatum</name>
    <name type="common">Blackwell switchgrass</name>
    <dbReference type="NCBI Taxonomy" id="38727"/>
    <lineage>
        <taxon>Eukaryota</taxon>
        <taxon>Viridiplantae</taxon>
        <taxon>Streptophyta</taxon>
        <taxon>Embryophyta</taxon>
        <taxon>Tracheophyta</taxon>
        <taxon>Spermatophyta</taxon>
        <taxon>Magnoliopsida</taxon>
        <taxon>Liliopsida</taxon>
        <taxon>Poales</taxon>
        <taxon>Poaceae</taxon>
        <taxon>PACMAD clade</taxon>
        <taxon>Panicoideae</taxon>
        <taxon>Panicodae</taxon>
        <taxon>Paniceae</taxon>
        <taxon>Panicinae</taxon>
        <taxon>Panicum</taxon>
        <taxon>Panicum sect. Hiantes</taxon>
    </lineage>
</organism>
<accession>A0A8T0MMY5</accession>
<dbReference type="SUPFAM" id="SSF82171">
    <property type="entry name" value="DPP6 N-terminal domain-like"/>
    <property type="match status" value="1"/>
</dbReference>
<dbReference type="AlphaFoldDB" id="A0A8T0MMY5"/>
<keyword evidence="5" id="KW-1185">Reference proteome</keyword>
<gene>
    <name evidence="4" type="ORF">PVAP13_9NG388065</name>
</gene>
<feature type="domain" description="Acylamino-acid-releasing enzyme N-terminal" evidence="3">
    <location>
        <begin position="2"/>
        <end position="486"/>
    </location>
</feature>
<protein>
    <recommendedName>
        <fullName evidence="3">Acylamino-acid-releasing enzyme N-terminal domain-containing protein</fullName>
    </recommendedName>
</protein>
<dbReference type="GO" id="GO:0004252">
    <property type="term" value="F:serine-type endopeptidase activity"/>
    <property type="evidence" value="ECO:0007669"/>
    <property type="project" value="TreeGrafter"/>
</dbReference>
<comment type="similarity">
    <text evidence="1">Belongs to the peptidase S9C family.</text>
</comment>
<evidence type="ECO:0000313" key="4">
    <source>
        <dbReference type="EMBL" id="KAG2538098.1"/>
    </source>
</evidence>
<reference evidence="4" key="1">
    <citation type="submission" date="2020-05" db="EMBL/GenBank/DDBJ databases">
        <title>WGS assembly of Panicum virgatum.</title>
        <authorList>
            <person name="Lovell J.T."/>
            <person name="Jenkins J."/>
            <person name="Shu S."/>
            <person name="Juenger T.E."/>
            <person name="Schmutz J."/>
        </authorList>
    </citation>
    <scope>NUCLEOTIDE SEQUENCE</scope>
    <source>
        <strain evidence="4">AP13</strain>
    </source>
</reference>
<dbReference type="Pfam" id="PF19283">
    <property type="entry name" value="APEH_N"/>
    <property type="match status" value="1"/>
</dbReference>
<evidence type="ECO:0000256" key="2">
    <source>
        <dbReference type="ARBA" id="ARBA00022801"/>
    </source>
</evidence>
<evidence type="ECO:0000259" key="3">
    <source>
        <dbReference type="Pfam" id="PF19283"/>
    </source>
</evidence>
<comment type="caution">
    <text evidence="4">The sequence shown here is derived from an EMBL/GenBank/DDBJ whole genome shotgun (WGS) entry which is preliminary data.</text>
</comment>
<sequence>MDLTTSEEYASQSKLLQEFTKVPSIDSAWVLKNNNDGISTAMFSISQPDLLANRTRKYSMYCHIKGAGTNSRDFQWSPFPTEMTGVSVIVPSPSGSKLLIVRNGEKGCPTKLEIVDQSHVEKEIHVGQSMHGPLYTDEWFHGISWNQEETLIAYIAEAPPQPRPVFSDSGYRKGDSSDEDCNTWKGQGDWEEDWGERYSKKGRPSLFVLDIASGEVRAAEGIATSLSVGQVVWVPPSSSGSQTYLVFVGWLEHNGFHNTARKLGIKYCSNRPCALYAIASPFERPETENKPVCDGKSDSAASAHNLTASISSAFFPRFSQDGKILLFLSAKQAVNSGAHNATDSLHKINWLSDWKMDKQLDVTEVVPIVMCPEDGCFLGLYCSSILSNPWLSDGCTMILTSAWRSTEVILSINVLSGKVTRITPEDSHYSWSALAIDGDNVLAVSSSPIDPPHIRYGRQVTPEGQTRRWTWDEVDSPLRTARDRVKSLLSHHSVTILQIPVANPSDDLSDGGKLPFEAIFVSCKDSSHSPTVVVLHGGPHSVSVSSYVKSSAFLASLGFNLLIVNYRYVPWNFSAPLQLCMSSSHRYLKTKKRYTGLWRGGFTIASWKSRISGRPRLSYSHRSRHQRKANRCFQSSCCWDFTWWILDNSSDRPGSRQICCGSCSESCVQPGADDWHH</sequence>
<evidence type="ECO:0000256" key="1">
    <source>
        <dbReference type="ARBA" id="ARBA00010040"/>
    </source>
</evidence>
<dbReference type="PANTHER" id="PTHR42776:SF18">
    <property type="entry name" value="ACYLAMINO-ACID-RELEASING ENZYME 2"/>
    <property type="match status" value="1"/>
</dbReference>
<dbReference type="PANTHER" id="PTHR42776">
    <property type="entry name" value="SERINE PEPTIDASE S9 FAMILY MEMBER"/>
    <property type="match status" value="1"/>
</dbReference>
<dbReference type="Proteomes" id="UP000823388">
    <property type="component" value="Chromosome 9N"/>
</dbReference>
<name>A0A8T0MMY5_PANVG</name>
<dbReference type="InterPro" id="IPR045550">
    <property type="entry name" value="AARE_N"/>
</dbReference>